<name>A0AAW7XE14_9GAMM</name>
<dbReference type="SUPFAM" id="SSF56281">
    <property type="entry name" value="Metallo-hydrolase/oxidoreductase"/>
    <property type="match status" value="1"/>
</dbReference>
<dbReference type="PANTHER" id="PTHR47619:SF1">
    <property type="entry name" value="EXODEOXYRIBONUCLEASE WALJ"/>
    <property type="match status" value="1"/>
</dbReference>
<dbReference type="InterPro" id="IPR052533">
    <property type="entry name" value="WalJ/YycJ-like"/>
</dbReference>
<organism evidence="2 3">
    <name type="scientific">Saccharophagus degradans</name>
    <dbReference type="NCBI Taxonomy" id="86304"/>
    <lineage>
        <taxon>Bacteria</taxon>
        <taxon>Pseudomonadati</taxon>
        <taxon>Pseudomonadota</taxon>
        <taxon>Gammaproteobacteria</taxon>
        <taxon>Cellvibrionales</taxon>
        <taxon>Cellvibrionaceae</taxon>
        <taxon>Saccharophagus</taxon>
    </lineage>
</organism>
<dbReference type="Proteomes" id="UP001169760">
    <property type="component" value="Unassembled WGS sequence"/>
</dbReference>
<evidence type="ECO:0000259" key="1">
    <source>
        <dbReference type="SMART" id="SM00849"/>
    </source>
</evidence>
<evidence type="ECO:0000313" key="3">
    <source>
        <dbReference type="Proteomes" id="UP001169760"/>
    </source>
</evidence>
<dbReference type="EMBL" id="JAUOPB010000016">
    <property type="protein sequence ID" value="MDO6424624.1"/>
    <property type="molecule type" value="Genomic_DNA"/>
</dbReference>
<sequence>MKFASLGSGSSGNATVIACGDVVLLVDCGFGIKDTERRLARLGLEAKDISAIVVTHEHSDHIKGVAPLARKYKMPVYMTRGTFLAREYGNIPSLHLIENYQPFSIAHLTVTPVAVPHDAREPAQYTITSPDYGVLGVLTDLGYITPHVVEAYLTCDALLVEANHDLDMLARGPYPYSLRQRVASNWGHLNNQQTANLLSQLPLLNLQHLVVGHISQKNNTVELAAKSIDNILPQPVLNRIHYACQDEGFDWLAITPKK</sequence>
<accession>A0AAW7XE14</accession>
<dbReference type="Pfam" id="PF12706">
    <property type="entry name" value="Lactamase_B_2"/>
    <property type="match status" value="1"/>
</dbReference>
<dbReference type="InterPro" id="IPR036866">
    <property type="entry name" value="RibonucZ/Hydroxyglut_hydro"/>
</dbReference>
<feature type="domain" description="Metallo-beta-lactamase" evidence="1">
    <location>
        <begin position="11"/>
        <end position="213"/>
    </location>
</feature>
<evidence type="ECO:0000313" key="2">
    <source>
        <dbReference type="EMBL" id="MDO6424624.1"/>
    </source>
</evidence>
<proteinExistence type="predicted"/>
<dbReference type="PANTHER" id="PTHR47619">
    <property type="entry name" value="METALLO-HYDROLASE YYCJ-RELATED"/>
    <property type="match status" value="1"/>
</dbReference>
<dbReference type="AlphaFoldDB" id="A0AAW7XE14"/>
<protein>
    <submittedName>
        <fullName evidence="2">MBL fold metallo-hydrolase</fullName>
    </submittedName>
</protein>
<dbReference type="SMART" id="SM00849">
    <property type="entry name" value="Lactamase_B"/>
    <property type="match status" value="1"/>
</dbReference>
<dbReference type="Gene3D" id="3.60.15.10">
    <property type="entry name" value="Ribonuclease Z/Hydroxyacylglutathione hydrolase-like"/>
    <property type="match status" value="1"/>
</dbReference>
<dbReference type="RefSeq" id="WP_303493861.1">
    <property type="nucleotide sequence ID" value="NZ_JAUOPB010000016.1"/>
</dbReference>
<dbReference type="InterPro" id="IPR001279">
    <property type="entry name" value="Metallo-B-lactamas"/>
</dbReference>
<dbReference type="PROSITE" id="PS51257">
    <property type="entry name" value="PROKAR_LIPOPROTEIN"/>
    <property type="match status" value="1"/>
</dbReference>
<comment type="caution">
    <text evidence="2">The sequence shown here is derived from an EMBL/GenBank/DDBJ whole genome shotgun (WGS) entry which is preliminary data.</text>
</comment>
<gene>
    <name evidence="2" type="ORF">Q4521_19200</name>
</gene>
<reference evidence="2" key="1">
    <citation type="submission" date="2023-07" db="EMBL/GenBank/DDBJ databases">
        <title>Genome content predicts the carbon catabolic preferences of heterotrophic bacteria.</title>
        <authorList>
            <person name="Gralka M."/>
        </authorList>
    </citation>
    <scope>NUCLEOTIDE SEQUENCE</scope>
    <source>
        <strain evidence="2">I3M17_2</strain>
    </source>
</reference>